<evidence type="ECO:0000313" key="3">
    <source>
        <dbReference type="Proteomes" id="UP000235371"/>
    </source>
</evidence>
<sequence length="187" mass="20190">MTPSWFQAPVIRHFLAAQVSVVAFLPVKVFSQLLVAAAIGRLCMNAARPESLTSRPRKMAAAGNSSSPLEAGVHRRLPQSHRVLDNPGAPQNDHALELSQPAAWLHRPAQVLIGLEQEWHKKKQGGGAPLSEPGLKTLAVQAPLNSAPLPDGSLIDYKPVSHNPICTSTTVWCGACKVSLRFSRTCW</sequence>
<evidence type="ECO:0000256" key="1">
    <source>
        <dbReference type="SAM" id="MobiDB-lite"/>
    </source>
</evidence>
<reference evidence="2 3" key="1">
    <citation type="submission" date="2016-04" db="EMBL/GenBank/DDBJ databases">
        <title>A degradative enzymes factory behind the ericoid mycorrhizal symbiosis.</title>
        <authorList>
            <consortium name="DOE Joint Genome Institute"/>
            <person name="Martino E."/>
            <person name="Morin E."/>
            <person name="Grelet G."/>
            <person name="Kuo A."/>
            <person name="Kohler A."/>
            <person name="Daghino S."/>
            <person name="Barry K."/>
            <person name="Choi C."/>
            <person name="Cichocki N."/>
            <person name="Clum A."/>
            <person name="Copeland A."/>
            <person name="Hainaut M."/>
            <person name="Haridas S."/>
            <person name="Labutti K."/>
            <person name="Lindquist E."/>
            <person name="Lipzen A."/>
            <person name="Khouja H.-R."/>
            <person name="Murat C."/>
            <person name="Ohm R."/>
            <person name="Olson A."/>
            <person name="Spatafora J."/>
            <person name="Veneault-Fourrey C."/>
            <person name="Henrissat B."/>
            <person name="Grigoriev I."/>
            <person name="Martin F."/>
            <person name="Perotto S."/>
        </authorList>
    </citation>
    <scope>NUCLEOTIDE SEQUENCE [LARGE SCALE GENOMIC DNA]</scope>
    <source>
        <strain evidence="2 3">E</strain>
    </source>
</reference>
<dbReference type="Proteomes" id="UP000235371">
    <property type="component" value="Unassembled WGS sequence"/>
</dbReference>
<protein>
    <submittedName>
        <fullName evidence="2">Uncharacterized protein</fullName>
    </submittedName>
</protein>
<dbReference type="RefSeq" id="XP_024730408.1">
    <property type="nucleotide sequence ID" value="XM_024883845.1"/>
</dbReference>
<accession>A0A2J6SRU7</accession>
<dbReference type="GeneID" id="36591922"/>
<organism evidence="2 3">
    <name type="scientific">Hyaloscypha bicolor E</name>
    <dbReference type="NCBI Taxonomy" id="1095630"/>
    <lineage>
        <taxon>Eukaryota</taxon>
        <taxon>Fungi</taxon>
        <taxon>Dikarya</taxon>
        <taxon>Ascomycota</taxon>
        <taxon>Pezizomycotina</taxon>
        <taxon>Leotiomycetes</taxon>
        <taxon>Helotiales</taxon>
        <taxon>Hyaloscyphaceae</taxon>
        <taxon>Hyaloscypha</taxon>
        <taxon>Hyaloscypha bicolor</taxon>
    </lineage>
</organism>
<dbReference type="AlphaFoldDB" id="A0A2J6SRU7"/>
<name>A0A2J6SRU7_9HELO</name>
<dbReference type="EMBL" id="KZ613872">
    <property type="protein sequence ID" value="PMD53504.1"/>
    <property type="molecule type" value="Genomic_DNA"/>
</dbReference>
<evidence type="ECO:0000313" key="2">
    <source>
        <dbReference type="EMBL" id="PMD53504.1"/>
    </source>
</evidence>
<gene>
    <name evidence="2" type="ORF">K444DRAFT_635302</name>
</gene>
<dbReference type="InParanoid" id="A0A2J6SRU7"/>
<proteinExistence type="predicted"/>
<keyword evidence="3" id="KW-1185">Reference proteome</keyword>
<feature type="region of interest" description="Disordered" evidence="1">
    <location>
        <begin position="51"/>
        <end position="71"/>
    </location>
</feature>